<name>A0A7W2EIJ4_9BURK</name>
<dbReference type="AlphaFoldDB" id="A0A7W2EIJ4"/>
<accession>A0A7W2EIJ4</accession>
<evidence type="ECO:0000313" key="2">
    <source>
        <dbReference type="Proteomes" id="UP000566711"/>
    </source>
</evidence>
<gene>
    <name evidence="1" type="ORF">H3H36_14355</name>
</gene>
<evidence type="ECO:0008006" key="3">
    <source>
        <dbReference type="Google" id="ProtNLM"/>
    </source>
</evidence>
<reference evidence="1 2" key="1">
    <citation type="submission" date="2020-07" db="EMBL/GenBank/DDBJ databases">
        <title>Novel species isolated from subtropical streams in China.</title>
        <authorList>
            <person name="Lu H."/>
        </authorList>
    </citation>
    <scope>NUCLEOTIDE SEQUENCE [LARGE SCALE GENOMIC DNA]</scope>
    <source>
        <strain evidence="1 2">FT3S</strain>
    </source>
</reference>
<sequence>MLSIATKVERIVMESAFLTEGLGRGLINLSELARQLQPQLESDLWKPVGQAAVVMALRRVSERLPPVRESQIVLAPKTGELTTRTELTEFTFRYSEHTHECHRQLLALTEPVRGAFMTVTRGVNEVMVICSRPLTGVVEQVFAGERLLARLENLNAVTLHLNPETCRTPGIYHAVLKQLAWDKISLVNMICTYTELTLLLEQSQTGAAFSVLSKIVAPSRPGLAR</sequence>
<organism evidence="1 2">
    <name type="scientific">Rugamonas fusca</name>
    <dbReference type="NCBI Taxonomy" id="2758568"/>
    <lineage>
        <taxon>Bacteria</taxon>
        <taxon>Pseudomonadati</taxon>
        <taxon>Pseudomonadota</taxon>
        <taxon>Betaproteobacteria</taxon>
        <taxon>Burkholderiales</taxon>
        <taxon>Oxalobacteraceae</taxon>
        <taxon>Telluria group</taxon>
        <taxon>Rugamonas</taxon>
    </lineage>
</organism>
<protein>
    <recommendedName>
        <fullName evidence="3">Aspartate kinase</fullName>
    </recommendedName>
</protein>
<comment type="caution">
    <text evidence="1">The sequence shown here is derived from an EMBL/GenBank/DDBJ whole genome shotgun (WGS) entry which is preliminary data.</text>
</comment>
<keyword evidence="2" id="KW-1185">Reference proteome</keyword>
<evidence type="ECO:0000313" key="1">
    <source>
        <dbReference type="EMBL" id="MBA5606536.1"/>
    </source>
</evidence>
<proteinExistence type="predicted"/>
<dbReference type="EMBL" id="JACEZS010000011">
    <property type="protein sequence ID" value="MBA5606536.1"/>
    <property type="molecule type" value="Genomic_DNA"/>
</dbReference>
<dbReference type="RefSeq" id="WP_182218715.1">
    <property type="nucleotide sequence ID" value="NZ_JACEZS010000011.1"/>
</dbReference>
<dbReference type="Proteomes" id="UP000566711">
    <property type="component" value="Unassembled WGS sequence"/>
</dbReference>